<dbReference type="Proteomes" id="UP000018721">
    <property type="component" value="Unassembled WGS sequence"/>
</dbReference>
<sequence length="220" mass="24885">MKLCIPSEHVDIAGITGKVLRAVDGLSIREDRHLYLVPMQVMFLAVVERTLLHATSGHVRLLKGNIGRIAGIGVVCEGLATQDELLHREPLQCRCYQRLVQEGRQHRCKLRHHLLERRRLHPKHRRHHVPLAAVLQHSKQHEKHILAAEGRSATTSRVPVHCHVVANHPPQPLKLQRTEVGHLANALFPRVQIRVVDRRRRVRLIVGVSAGQEDDSGSIS</sequence>
<keyword evidence="2" id="KW-1185">Reference proteome</keyword>
<reference evidence="1 2" key="1">
    <citation type="submission" date="2013-11" db="EMBL/GenBank/DDBJ databases">
        <title>The Genome Sequence of Phytophthora parasitica P1569.</title>
        <authorList>
            <consortium name="The Broad Institute Genomics Platform"/>
            <person name="Russ C."/>
            <person name="Tyler B."/>
            <person name="Panabieres F."/>
            <person name="Shan W."/>
            <person name="Tripathy S."/>
            <person name="Grunwald N."/>
            <person name="Machado M."/>
            <person name="Johnson C.S."/>
            <person name="Arredondo F."/>
            <person name="Hong C."/>
            <person name="Coffey M."/>
            <person name="Young S.K."/>
            <person name="Zeng Q."/>
            <person name="Gargeya S."/>
            <person name="Fitzgerald M."/>
            <person name="Abouelleil A."/>
            <person name="Alvarado L."/>
            <person name="Chapman S.B."/>
            <person name="Gainer-Dewar J."/>
            <person name="Goldberg J."/>
            <person name="Griggs A."/>
            <person name="Gujja S."/>
            <person name="Hansen M."/>
            <person name="Howarth C."/>
            <person name="Imamovic A."/>
            <person name="Ireland A."/>
            <person name="Larimer J."/>
            <person name="McCowan C."/>
            <person name="Murphy C."/>
            <person name="Pearson M."/>
            <person name="Poon T.W."/>
            <person name="Priest M."/>
            <person name="Roberts A."/>
            <person name="Saif S."/>
            <person name="Shea T."/>
            <person name="Sykes S."/>
            <person name="Wortman J."/>
            <person name="Nusbaum C."/>
            <person name="Birren B."/>
        </authorList>
    </citation>
    <scope>NUCLEOTIDE SEQUENCE [LARGE SCALE GENOMIC DNA]</scope>
    <source>
        <strain evidence="1 2">P1569</strain>
    </source>
</reference>
<protein>
    <submittedName>
        <fullName evidence="1">Uncharacterized protein</fullName>
    </submittedName>
</protein>
<accession>V9E1R8</accession>
<organism evidence="1 2">
    <name type="scientific">Phytophthora nicotianae P1569</name>
    <dbReference type="NCBI Taxonomy" id="1317065"/>
    <lineage>
        <taxon>Eukaryota</taxon>
        <taxon>Sar</taxon>
        <taxon>Stramenopiles</taxon>
        <taxon>Oomycota</taxon>
        <taxon>Peronosporomycetes</taxon>
        <taxon>Peronosporales</taxon>
        <taxon>Peronosporaceae</taxon>
        <taxon>Phytophthora</taxon>
    </lineage>
</organism>
<name>V9E1R8_PHYNI</name>
<gene>
    <name evidence="1" type="ORF">F443_20388</name>
</gene>
<evidence type="ECO:0000313" key="2">
    <source>
        <dbReference type="Proteomes" id="UP000018721"/>
    </source>
</evidence>
<proteinExistence type="predicted"/>
<evidence type="ECO:0000313" key="1">
    <source>
        <dbReference type="EMBL" id="ETI32876.1"/>
    </source>
</evidence>
<dbReference type="AlphaFoldDB" id="V9E1R8"/>
<dbReference type="EMBL" id="ANIZ01003551">
    <property type="protein sequence ID" value="ETI32875.1"/>
    <property type="molecule type" value="Genomic_DNA"/>
</dbReference>
<comment type="caution">
    <text evidence="1">The sequence shown here is derived from an EMBL/GenBank/DDBJ whole genome shotgun (WGS) entry which is preliminary data.</text>
</comment>
<dbReference type="HOGENOM" id="CLU_1258303_0_0_1"/>
<dbReference type="EMBL" id="ANIZ01003551">
    <property type="protein sequence ID" value="ETI32876.1"/>
    <property type="molecule type" value="Genomic_DNA"/>
</dbReference>